<reference evidence="2 3" key="1">
    <citation type="submission" date="2018-11" db="EMBL/GenBank/DDBJ databases">
        <title>Genome sequence of Saitozyma podzolica DSM 27192.</title>
        <authorList>
            <person name="Aliyu H."/>
            <person name="Gorte O."/>
            <person name="Ochsenreither K."/>
        </authorList>
    </citation>
    <scope>NUCLEOTIDE SEQUENCE [LARGE SCALE GENOMIC DNA]</scope>
    <source>
        <strain evidence="2 3">DSM 27192</strain>
    </source>
</reference>
<evidence type="ECO:0000313" key="2">
    <source>
        <dbReference type="EMBL" id="RSH93128.1"/>
    </source>
</evidence>
<keyword evidence="3" id="KW-1185">Reference proteome</keyword>
<dbReference type="Proteomes" id="UP000279259">
    <property type="component" value="Unassembled WGS sequence"/>
</dbReference>
<dbReference type="Gene3D" id="3.50.4.10">
    <property type="entry name" value="Hepatocyte Growth Factor"/>
    <property type="match status" value="1"/>
</dbReference>
<comment type="caution">
    <text evidence="2">The sequence shown here is derived from an EMBL/GenBank/DDBJ whole genome shotgun (WGS) entry which is preliminary data.</text>
</comment>
<organism evidence="2 3">
    <name type="scientific">Saitozyma podzolica</name>
    <dbReference type="NCBI Taxonomy" id="1890683"/>
    <lineage>
        <taxon>Eukaryota</taxon>
        <taxon>Fungi</taxon>
        <taxon>Dikarya</taxon>
        <taxon>Basidiomycota</taxon>
        <taxon>Agaricomycotina</taxon>
        <taxon>Tremellomycetes</taxon>
        <taxon>Tremellales</taxon>
        <taxon>Trimorphomycetaceae</taxon>
        <taxon>Saitozyma</taxon>
    </lineage>
</organism>
<dbReference type="AlphaFoldDB" id="A0A427YPU4"/>
<dbReference type="EMBL" id="RSCD01000004">
    <property type="protein sequence ID" value="RSH93128.1"/>
    <property type="molecule type" value="Genomic_DNA"/>
</dbReference>
<accession>A0A427YPU4</accession>
<feature type="chain" id="PRO_5019531159" description="Apple domain-containing protein" evidence="1">
    <location>
        <begin position="18"/>
        <end position="163"/>
    </location>
</feature>
<evidence type="ECO:0000313" key="3">
    <source>
        <dbReference type="Proteomes" id="UP000279259"/>
    </source>
</evidence>
<name>A0A427YPU4_9TREE</name>
<evidence type="ECO:0008006" key="4">
    <source>
        <dbReference type="Google" id="ProtNLM"/>
    </source>
</evidence>
<evidence type="ECO:0000256" key="1">
    <source>
        <dbReference type="SAM" id="SignalP"/>
    </source>
</evidence>
<feature type="signal peptide" evidence="1">
    <location>
        <begin position="1"/>
        <end position="17"/>
    </location>
</feature>
<sequence>MRVFLRVIFLFLFLGEGALVLGRSAGNDNDLVERAYDDTTVTSSRSYAVFHNGWDNAYNDLIVTSGGNTIGPSISGITSFQNCINECNTFQATYGSECYGVSYDTGQDICWLKGSAISQYTYQTKANTIAAMIGTCTYWTTSSTSPELVSGQMAEGCQDLTGS</sequence>
<gene>
    <name evidence="2" type="ORF">EHS25_007481</name>
</gene>
<proteinExistence type="predicted"/>
<protein>
    <recommendedName>
        <fullName evidence="4">Apple domain-containing protein</fullName>
    </recommendedName>
</protein>
<keyword evidence="1" id="KW-0732">Signal</keyword>